<evidence type="ECO:0000313" key="8">
    <source>
        <dbReference type="RefSeq" id="XP_017773666.1"/>
    </source>
</evidence>
<reference evidence="8" key="1">
    <citation type="submission" date="2025-08" db="UniProtKB">
        <authorList>
            <consortium name="RefSeq"/>
        </authorList>
    </citation>
    <scope>IDENTIFICATION</scope>
    <source>
        <tissue evidence="8">Whole Larva</tissue>
    </source>
</reference>
<organism evidence="7 8">
    <name type="scientific">Nicrophorus vespilloides</name>
    <name type="common">Boreal carrion beetle</name>
    <dbReference type="NCBI Taxonomy" id="110193"/>
    <lineage>
        <taxon>Eukaryota</taxon>
        <taxon>Metazoa</taxon>
        <taxon>Ecdysozoa</taxon>
        <taxon>Arthropoda</taxon>
        <taxon>Hexapoda</taxon>
        <taxon>Insecta</taxon>
        <taxon>Pterygota</taxon>
        <taxon>Neoptera</taxon>
        <taxon>Endopterygota</taxon>
        <taxon>Coleoptera</taxon>
        <taxon>Polyphaga</taxon>
        <taxon>Staphyliniformia</taxon>
        <taxon>Silphidae</taxon>
        <taxon>Nicrophorinae</taxon>
        <taxon>Nicrophorus</taxon>
    </lineage>
</organism>
<sequence length="433" mass="51286">MMEIVKPKRERSANFSPEEINTLVNIAFKYKDIIENKATNAIVWNRKDKIWKIVTAEFNDQMLINRTTKTLRNKYECLKVQLRKKSLRNKYEMDKCNGKNIIPFEDFEEKLFAMQTMGIDGIVDEESDIDVEFMMSEGYQNEEDYSSFQYLNKSKEQTTKLPTLLTKDCGNSRKLLKKSQKEIKYERSLSEKLSKLADLRKELLALQIKVASKKVHMREQELLREKELFIYKKKLLHYSMRNEKLKDDARYWKSSKNLDSPIQMTRIPDSANKRRLRDMEAFQMCLDDFPTRSKKITSNKPMNTYEEALVKVKNEVDENVSDFKTDEIIVKQENSDLGIDRKAQIEEAENAQLLRRNIMEDEIKIKLEIDEDVDDEKDNFEFVDVRMTADEQIEQMDPVPNLFINKSDLEEAIADKRYLHSRNTVLNLKIEKE</sequence>
<evidence type="ECO:0000256" key="4">
    <source>
        <dbReference type="ARBA" id="ARBA00023163"/>
    </source>
</evidence>
<name>A0ABM1MGG6_NICVS</name>
<dbReference type="PANTHER" id="PTHR21411:SF0">
    <property type="entry name" value="REGULATORY PROTEIN ZESTE"/>
    <property type="match status" value="1"/>
</dbReference>
<dbReference type="InterPro" id="IPR028002">
    <property type="entry name" value="Myb_DNA-bind_5"/>
</dbReference>
<accession>A0ABM1MGG6</accession>
<gene>
    <name evidence="8" type="primary">LOC108560566</name>
</gene>
<keyword evidence="4" id="KW-0804">Transcription</keyword>
<evidence type="ECO:0000259" key="6">
    <source>
        <dbReference type="Pfam" id="PF13873"/>
    </source>
</evidence>
<proteinExistence type="predicted"/>
<evidence type="ECO:0000256" key="3">
    <source>
        <dbReference type="ARBA" id="ARBA00023015"/>
    </source>
</evidence>
<dbReference type="PANTHER" id="PTHR21411">
    <property type="entry name" value="APONTIC"/>
    <property type="match status" value="1"/>
</dbReference>
<evidence type="ECO:0000313" key="7">
    <source>
        <dbReference type="Proteomes" id="UP000695000"/>
    </source>
</evidence>
<dbReference type="Pfam" id="PF13873">
    <property type="entry name" value="Myb_DNA-bind_5"/>
    <property type="match status" value="1"/>
</dbReference>
<evidence type="ECO:0000256" key="5">
    <source>
        <dbReference type="ARBA" id="ARBA00025466"/>
    </source>
</evidence>
<feature type="domain" description="Myb/SANT-like DNA-binding" evidence="6">
    <location>
        <begin position="11"/>
        <end position="85"/>
    </location>
</feature>
<evidence type="ECO:0000256" key="1">
    <source>
        <dbReference type="ARBA" id="ARBA00011764"/>
    </source>
</evidence>
<dbReference type="Proteomes" id="UP000695000">
    <property type="component" value="Unplaced"/>
</dbReference>
<protein>
    <recommendedName>
        <fullName evidence="2">Regulatory protein zeste</fullName>
    </recommendedName>
</protein>
<dbReference type="GeneID" id="108560566"/>
<keyword evidence="7" id="KW-1185">Reference proteome</keyword>
<keyword evidence="3" id="KW-0805">Transcription regulation</keyword>
<comment type="function">
    <text evidence="5">Involved in transvection phenomena (= synapsis-dependent gene expression), where the synaptic pairing of chromosomes carrying genes with which zeste interacts influences the expression of these genes. Zeste binds to DNA and stimulates transcription from a nearby promoter.</text>
</comment>
<evidence type="ECO:0000256" key="2">
    <source>
        <dbReference type="ARBA" id="ARBA00016807"/>
    </source>
</evidence>
<comment type="subunit">
    <text evidence="1">Self-associates forming complexes of several hundred monomers.</text>
</comment>
<dbReference type="RefSeq" id="XP_017773666.1">
    <property type="nucleotide sequence ID" value="XM_017918177.1"/>
</dbReference>